<keyword evidence="5 11" id="KW-0762">Sugar transport</keyword>
<dbReference type="GO" id="GO:0051119">
    <property type="term" value="F:sugar transmembrane transporter activity"/>
    <property type="evidence" value="ECO:0007669"/>
    <property type="project" value="InterPro"/>
</dbReference>
<evidence type="ECO:0000256" key="1">
    <source>
        <dbReference type="ARBA" id="ARBA00004651"/>
    </source>
</evidence>
<evidence type="ECO:0000256" key="5">
    <source>
        <dbReference type="ARBA" id="ARBA00022597"/>
    </source>
</evidence>
<comment type="function">
    <text evidence="11">Mediates both low-affinity uptake and efflux of sugar across the membrane.</text>
</comment>
<dbReference type="InterPro" id="IPR004316">
    <property type="entry name" value="SWEET_rpt"/>
</dbReference>
<comment type="subunit">
    <text evidence="10">Forms homooligomers and/or heterooligomers.</text>
</comment>
<comment type="similarity">
    <text evidence="2 11">Belongs to the SWEET sugar transporter family.</text>
</comment>
<dbReference type="EMBL" id="JAUJYN010000003">
    <property type="protein sequence ID" value="KAK1276419.1"/>
    <property type="molecule type" value="Genomic_DNA"/>
</dbReference>
<gene>
    <name evidence="12" type="ORF">QJS04_geneDACA011091</name>
</gene>
<feature type="transmembrane region" description="Helical" evidence="11">
    <location>
        <begin position="101"/>
        <end position="121"/>
    </location>
</feature>
<dbReference type="FunFam" id="1.20.1280.290:FF:000001">
    <property type="entry name" value="Bidirectional sugar transporter SWEET"/>
    <property type="match status" value="1"/>
</dbReference>
<sequence>MGVTLRVAVGIMGNVASVLLYGAPILTFTRVIRKGSTEEFSCVPYVIALSNCLLYTWYGLPIVSHGLENFPVVTINGLGILLEFMFIFIYIWFASKPRKKVVLFMLLMVILVFCATALVSIFVLCDHHHRKMFVGSVGLVASVLMYGSPLVALKQVMETKSVEFMPFYLSLFSFLASSLWMAFGLLSHDFFLASPNLVGCPMGLLQLVLYFKYRRSSRVPEDIIKFDIEKHGTDLKIQKQQMIVDEKR</sequence>
<evidence type="ECO:0000256" key="7">
    <source>
        <dbReference type="ARBA" id="ARBA00022737"/>
    </source>
</evidence>
<comment type="subcellular location">
    <subcellularLocation>
        <location evidence="1 11">Cell membrane</location>
        <topology evidence="1 11">Multi-pass membrane protein</topology>
    </subcellularLocation>
</comment>
<dbReference type="GO" id="GO:0005886">
    <property type="term" value="C:plasma membrane"/>
    <property type="evidence" value="ECO:0007669"/>
    <property type="project" value="UniProtKB-SubCell"/>
</dbReference>
<dbReference type="Pfam" id="PF03083">
    <property type="entry name" value="MtN3_slv"/>
    <property type="match status" value="2"/>
</dbReference>
<feature type="transmembrane region" description="Helical" evidence="11">
    <location>
        <begin position="192"/>
        <end position="211"/>
    </location>
</feature>
<feature type="transmembrane region" description="Helical" evidence="11">
    <location>
        <begin position="133"/>
        <end position="153"/>
    </location>
</feature>
<evidence type="ECO:0000256" key="2">
    <source>
        <dbReference type="ARBA" id="ARBA00007809"/>
    </source>
</evidence>
<evidence type="ECO:0000313" key="12">
    <source>
        <dbReference type="EMBL" id="KAK1276419.1"/>
    </source>
</evidence>
<protein>
    <recommendedName>
        <fullName evidence="11">Bidirectional sugar transporter SWEET</fullName>
    </recommendedName>
</protein>
<keyword evidence="7" id="KW-0677">Repeat</keyword>
<evidence type="ECO:0000256" key="8">
    <source>
        <dbReference type="ARBA" id="ARBA00022989"/>
    </source>
</evidence>
<evidence type="ECO:0000256" key="6">
    <source>
        <dbReference type="ARBA" id="ARBA00022692"/>
    </source>
</evidence>
<feature type="transmembrane region" description="Helical" evidence="11">
    <location>
        <begin position="6"/>
        <end position="28"/>
    </location>
</feature>
<evidence type="ECO:0000256" key="11">
    <source>
        <dbReference type="RuleBase" id="RU910715"/>
    </source>
</evidence>
<proteinExistence type="inferred from homology"/>
<organism evidence="12 13">
    <name type="scientific">Acorus gramineus</name>
    <name type="common">Dwarf sweet flag</name>
    <dbReference type="NCBI Taxonomy" id="55184"/>
    <lineage>
        <taxon>Eukaryota</taxon>
        <taxon>Viridiplantae</taxon>
        <taxon>Streptophyta</taxon>
        <taxon>Embryophyta</taxon>
        <taxon>Tracheophyta</taxon>
        <taxon>Spermatophyta</taxon>
        <taxon>Magnoliopsida</taxon>
        <taxon>Liliopsida</taxon>
        <taxon>Acoraceae</taxon>
        <taxon>Acorus</taxon>
    </lineage>
</organism>
<feature type="transmembrane region" description="Helical" evidence="11">
    <location>
        <begin position="70"/>
        <end position="94"/>
    </location>
</feature>
<keyword evidence="4" id="KW-1003">Cell membrane</keyword>
<keyword evidence="3 11" id="KW-0813">Transport</keyword>
<reference evidence="12" key="1">
    <citation type="journal article" date="2023" name="Nat. Commun.">
        <title>Diploid and tetraploid genomes of Acorus and the evolution of monocots.</title>
        <authorList>
            <person name="Ma L."/>
            <person name="Liu K.W."/>
            <person name="Li Z."/>
            <person name="Hsiao Y.Y."/>
            <person name="Qi Y."/>
            <person name="Fu T."/>
            <person name="Tang G.D."/>
            <person name="Zhang D."/>
            <person name="Sun W.H."/>
            <person name="Liu D.K."/>
            <person name="Li Y."/>
            <person name="Chen G.Z."/>
            <person name="Liu X.D."/>
            <person name="Liao X.Y."/>
            <person name="Jiang Y.T."/>
            <person name="Yu X."/>
            <person name="Hao Y."/>
            <person name="Huang J."/>
            <person name="Zhao X.W."/>
            <person name="Ke S."/>
            <person name="Chen Y.Y."/>
            <person name="Wu W.L."/>
            <person name="Hsu J.L."/>
            <person name="Lin Y.F."/>
            <person name="Huang M.D."/>
            <person name="Li C.Y."/>
            <person name="Huang L."/>
            <person name="Wang Z.W."/>
            <person name="Zhao X."/>
            <person name="Zhong W.Y."/>
            <person name="Peng D.H."/>
            <person name="Ahmad S."/>
            <person name="Lan S."/>
            <person name="Zhang J.S."/>
            <person name="Tsai W.C."/>
            <person name="Van de Peer Y."/>
            <person name="Liu Z.J."/>
        </authorList>
    </citation>
    <scope>NUCLEOTIDE SEQUENCE</scope>
    <source>
        <strain evidence="12">SCP</strain>
    </source>
</reference>
<dbReference type="InterPro" id="IPR047664">
    <property type="entry name" value="SWEET"/>
</dbReference>
<dbReference type="Proteomes" id="UP001179952">
    <property type="component" value="Unassembled WGS sequence"/>
</dbReference>
<accession>A0AAV9BIA0</accession>
<feature type="transmembrane region" description="Helical" evidence="11">
    <location>
        <begin position="40"/>
        <end position="58"/>
    </location>
</feature>
<feature type="transmembrane region" description="Helical" evidence="11">
    <location>
        <begin position="165"/>
        <end position="186"/>
    </location>
</feature>
<evidence type="ECO:0000256" key="10">
    <source>
        <dbReference type="ARBA" id="ARBA00038715"/>
    </source>
</evidence>
<keyword evidence="13" id="KW-1185">Reference proteome</keyword>
<dbReference type="FunFam" id="1.20.1280.290:FF:000002">
    <property type="entry name" value="Bidirectional sugar transporter SWEET"/>
    <property type="match status" value="1"/>
</dbReference>
<dbReference type="PANTHER" id="PTHR10791:SF28">
    <property type="entry name" value="BIDIRECTIONAL SUGAR TRANSPORTER SWEET3"/>
    <property type="match status" value="1"/>
</dbReference>
<dbReference type="Gene3D" id="1.20.1280.290">
    <property type="match status" value="2"/>
</dbReference>
<keyword evidence="8 11" id="KW-1133">Transmembrane helix</keyword>
<comment type="caution">
    <text evidence="12">The sequence shown here is derived from an EMBL/GenBank/DDBJ whole genome shotgun (WGS) entry which is preliminary data.</text>
</comment>
<dbReference type="AlphaFoldDB" id="A0AAV9BIA0"/>
<evidence type="ECO:0000256" key="9">
    <source>
        <dbReference type="ARBA" id="ARBA00023136"/>
    </source>
</evidence>
<name>A0AAV9BIA0_ACOGR</name>
<dbReference type="PANTHER" id="PTHR10791">
    <property type="entry name" value="RAG1-ACTIVATING PROTEIN 1"/>
    <property type="match status" value="1"/>
</dbReference>
<evidence type="ECO:0000313" key="13">
    <source>
        <dbReference type="Proteomes" id="UP001179952"/>
    </source>
</evidence>
<keyword evidence="6 11" id="KW-0812">Transmembrane</keyword>
<evidence type="ECO:0000256" key="4">
    <source>
        <dbReference type="ARBA" id="ARBA00022475"/>
    </source>
</evidence>
<evidence type="ECO:0000256" key="3">
    <source>
        <dbReference type="ARBA" id="ARBA00022448"/>
    </source>
</evidence>
<reference evidence="12" key="2">
    <citation type="submission" date="2023-06" db="EMBL/GenBank/DDBJ databases">
        <authorList>
            <person name="Ma L."/>
            <person name="Liu K.-W."/>
            <person name="Li Z."/>
            <person name="Hsiao Y.-Y."/>
            <person name="Qi Y."/>
            <person name="Fu T."/>
            <person name="Tang G."/>
            <person name="Zhang D."/>
            <person name="Sun W.-H."/>
            <person name="Liu D.-K."/>
            <person name="Li Y."/>
            <person name="Chen G.-Z."/>
            <person name="Liu X.-D."/>
            <person name="Liao X.-Y."/>
            <person name="Jiang Y.-T."/>
            <person name="Yu X."/>
            <person name="Hao Y."/>
            <person name="Huang J."/>
            <person name="Zhao X.-W."/>
            <person name="Ke S."/>
            <person name="Chen Y.-Y."/>
            <person name="Wu W.-L."/>
            <person name="Hsu J.-L."/>
            <person name="Lin Y.-F."/>
            <person name="Huang M.-D."/>
            <person name="Li C.-Y."/>
            <person name="Huang L."/>
            <person name="Wang Z.-W."/>
            <person name="Zhao X."/>
            <person name="Zhong W.-Y."/>
            <person name="Peng D.-H."/>
            <person name="Ahmad S."/>
            <person name="Lan S."/>
            <person name="Zhang J.-S."/>
            <person name="Tsai W.-C."/>
            <person name="Van De Peer Y."/>
            <person name="Liu Z.-J."/>
        </authorList>
    </citation>
    <scope>NUCLEOTIDE SEQUENCE</scope>
    <source>
        <strain evidence="12">SCP</strain>
        <tissue evidence="12">Leaves</tissue>
    </source>
</reference>
<keyword evidence="9 11" id="KW-0472">Membrane</keyword>